<dbReference type="InterPro" id="IPR006235">
    <property type="entry name" value="OAc-hSer/O-AcSer_sulfhydrylase"/>
</dbReference>
<dbReference type="GO" id="GO:0005737">
    <property type="term" value="C:cytoplasm"/>
    <property type="evidence" value="ECO:0007669"/>
    <property type="project" value="TreeGrafter"/>
</dbReference>
<evidence type="ECO:0000313" key="11">
    <source>
        <dbReference type="EMBL" id="CRZ35774.1"/>
    </source>
</evidence>
<dbReference type="EMBL" id="CVTD020000028">
    <property type="protein sequence ID" value="CRZ35774.1"/>
    <property type="molecule type" value="Genomic_DNA"/>
</dbReference>
<dbReference type="OrthoDB" id="9780685at2"/>
<organism evidence="11 12">
    <name type="scientific">Herbinix hemicellulosilytica</name>
    <dbReference type="NCBI Taxonomy" id="1564487"/>
    <lineage>
        <taxon>Bacteria</taxon>
        <taxon>Bacillati</taxon>
        <taxon>Bacillota</taxon>
        <taxon>Clostridia</taxon>
        <taxon>Lachnospirales</taxon>
        <taxon>Lachnospiraceae</taxon>
        <taxon>Herbinix</taxon>
    </lineage>
</organism>
<dbReference type="PANTHER" id="PTHR43797">
    <property type="entry name" value="HOMOCYSTEINE/CYSTEINE SYNTHASE"/>
    <property type="match status" value="1"/>
</dbReference>
<keyword evidence="4 9" id="KW-0663">Pyridoxal phosphate</keyword>
<dbReference type="Gene3D" id="3.40.640.10">
    <property type="entry name" value="Type I PLP-dependent aspartate aminotransferase-like (Major domain)"/>
    <property type="match status" value="1"/>
</dbReference>
<dbReference type="InterPro" id="IPR000277">
    <property type="entry name" value="Cys/Met-Metab_PyrdxlP-dep_enz"/>
</dbReference>
<dbReference type="InterPro" id="IPR015421">
    <property type="entry name" value="PyrdxlP-dep_Trfase_major"/>
</dbReference>
<dbReference type="InterPro" id="IPR015424">
    <property type="entry name" value="PyrdxlP-dep_Trfase"/>
</dbReference>
<dbReference type="Proteomes" id="UP000236497">
    <property type="component" value="Unassembled WGS sequence"/>
</dbReference>
<evidence type="ECO:0000256" key="8">
    <source>
        <dbReference type="ARBA" id="ARBA00052699"/>
    </source>
</evidence>
<evidence type="ECO:0000313" key="12">
    <source>
        <dbReference type="Proteomes" id="UP000236497"/>
    </source>
</evidence>
<dbReference type="GO" id="GO:0003961">
    <property type="term" value="F:O-acetylhomoserine aminocarboxypropyltransferase activity"/>
    <property type="evidence" value="ECO:0007669"/>
    <property type="project" value="TreeGrafter"/>
</dbReference>
<evidence type="ECO:0000256" key="5">
    <source>
        <dbReference type="ARBA" id="ARBA00047175"/>
    </source>
</evidence>
<dbReference type="CDD" id="cd00614">
    <property type="entry name" value="CGS_like"/>
    <property type="match status" value="1"/>
</dbReference>
<name>A0A0H5SJT6_HERHM</name>
<feature type="modified residue" description="N6-(pyridoxal phosphate)lysine" evidence="9">
    <location>
        <position position="214"/>
    </location>
</feature>
<dbReference type="GO" id="GO:0047982">
    <property type="term" value="F:homocysteine desulfhydrase activity"/>
    <property type="evidence" value="ECO:0007669"/>
    <property type="project" value="UniProtKB-EC"/>
</dbReference>
<comment type="cofactor">
    <cofactor evidence="1 10">
        <name>pyridoxal 5'-phosphate</name>
        <dbReference type="ChEBI" id="CHEBI:597326"/>
    </cofactor>
</comment>
<evidence type="ECO:0000256" key="2">
    <source>
        <dbReference type="ARBA" id="ARBA00009077"/>
    </source>
</evidence>
<gene>
    <name evidence="11" type="ORF">HHT355_2591</name>
</gene>
<protein>
    <recommendedName>
        <fullName evidence="5">homocysteine desulfhydrase</fullName>
        <ecNumber evidence="5">4.4.1.2</ecNumber>
    </recommendedName>
    <alternativeName>
        <fullName evidence="6">Homocysteine desulfhydrase</fullName>
    </alternativeName>
</protein>
<dbReference type="FunFam" id="3.40.640.10:FF:000046">
    <property type="entry name" value="Cystathionine gamma-lyase"/>
    <property type="match status" value="1"/>
</dbReference>
<evidence type="ECO:0000256" key="6">
    <source>
        <dbReference type="ARBA" id="ARBA00047199"/>
    </source>
</evidence>
<dbReference type="SUPFAM" id="SSF53383">
    <property type="entry name" value="PLP-dependent transferases"/>
    <property type="match status" value="1"/>
</dbReference>
<dbReference type="InterPro" id="IPR015422">
    <property type="entry name" value="PyrdxlP-dep_Trfase_small"/>
</dbReference>
<dbReference type="GO" id="GO:0004124">
    <property type="term" value="F:cysteine synthase activity"/>
    <property type="evidence" value="ECO:0007669"/>
    <property type="project" value="TreeGrafter"/>
</dbReference>
<dbReference type="RefSeq" id="WP_103203843.1">
    <property type="nucleotide sequence ID" value="NZ_CVTD020000028.1"/>
</dbReference>
<dbReference type="Pfam" id="PF01053">
    <property type="entry name" value="Cys_Met_Meta_PP"/>
    <property type="match status" value="1"/>
</dbReference>
<dbReference type="EC" id="4.4.1.2" evidence="5"/>
<comment type="catalytic activity">
    <reaction evidence="7">
        <text>L-homocysteine + H2O = 2-oxobutanoate + hydrogen sulfide + NH4(+) + H(+)</text>
        <dbReference type="Rhea" id="RHEA:14501"/>
        <dbReference type="ChEBI" id="CHEBI:15377"/>
        <dbReference type="ChEBI" id="CHEBI:15378"/>
        <dbReference type="ChEBI" id="CHEBI:16763"/>
        <dbReference type="ChEBI" id="CHEBI:28938"/>
        <dbReference type="ChEBI" id="CHEBI:29919"/>
        <dbReference type="ChEBI" id="CHEBI:58199"/>
        <dbReference type="EC" id="4.4.1.2"/>
    </reaction>
    <physiologicalReaction direction="left-to-right" evidence="7">
        <dbReference type="Rhea" id="RHEA:14502"/>
    </physiologicalReaction>
</comment>
<comment type="similarity">
    <text evidence="2 10">Belongs to the trans-sulfuration enzymes family.</text>
</comment>
<evidence type="ECO:0000256" key="10">
    <source>
        <dbReference type="RuleBase" id="RU362118"/>
    </source>
</evidence>
<keyword evidence="12" id="KW-1185">Reference proteome</keyword>
<evidence type="ECO:0000256" key="7">
    <source>
        <dbReference type="ARBA" id="ARBA00048780"/>
    </source>
</evidence>
<dbReference type="PIRSF" id="PIRSF001434">
    <property type="entry name" value="CGS"/>
    <property type="match status" value="1"/>
</dbReference>
<sequence length="439" mass="49041">MANNSEKKTYHFDTQRLRAGYEPKDHNYAVSVPIYQTAAYDFRDVKHAKALFGLQETGFLYTRIGNPTVNVLEQRAAVLDKAAGAIALASGMAAISYALLNIAEGGGRILVSPYLYGGTIDSFKKLYHKFGISIDYAENIENPEKLADEIKPDTKAIFVESISNPSAVLLDIDAIARVAHDHGIPLVVDNTVATPYLFNPIEHGADIVVYSATKGFCGHGNVLAGLILESGKFNWREDKFPQFYEKHYTLRDPDGNYRSFIEVFPETPFTGRIRFTYLDFFGAVLSPFDAYLVLIGLETLSERVSKQVQNAKALAEYLSNHEAVEWVRYPSLKDSPYYNLAERDFKKGAGGILAFGFKGTDAQRETFLNSLELFHYHVNIGDARSLIVNSPQTTHSMLEPKEKEKAHIPENLIRISAGLEDINDLISDLEQAFKQALHK</sequence>
<accession>A0A0H5SJT6</accession>
<evidence type="ECO:0000256" key="3">
    <source>
        <dbReference type="ARBA" id="ARBA00022679"/>
    </source>
</evidence>
<dbReference type="Gene3D" id="3.90.1150.10">
    <property type="entry name" value="Aspartate Aminotransferase, domain 1"/>
    <property type="match status" value="1"/>
</dbReference>
<proteinExistence type="inferred from homology"/>
<dbReference type="GO" id="GO:0071269">
    <property type="term" value="P:L-homocysteine biosynthetic process"/>
    <property type="evidence" value="ECO:0007669"/>
    <property type="project" value="TreeGrafter"/>
</dbReference>
<comment type="catalytic activity">
    <reaction evidence="8">
        <text>L-methionine + H2O = methanethiol + 2-oxobutanoate + NH4(+)</text>
        <dbReference type="Rhea" id="RHEA:23800"/>
        <dbReference type="ChEBI" id="CHEBI:15377"/>
        <dbReference type="ChEBI" id="CHEBI:16007"/>
        <dbReference type="ChEBI" id="CHEBI:16763"/>
        <dbReference type="ChEBI" id="CHEBI:28938"/>
        <dbReference type="ChEBI" id="CHEBI:57844"/>
        <dbReference type="EC" id="4.4.1.11"/>
    </reaction>
    <physiologicalReaction direction="left-to-right" evidence="8">
        <dbReference type="Rhea" id="RHEA:23801"/>
    </physiologicalReaction>
</comment>
<dbReference type="AlphaFoldDB" id="A0A0H5SJT6"/>
<keyword evidence="3" id="KW-0808">Transferase</keyword>
<dbReference type="GO" id="GO:0006535">
    <property type="term" value="P:cysteine biosynthetic process from serine"/>
    <property type="evidence" value="ECO:0007669"/>
    <property type="project" value="TreeGrafter"/>
</dbReference>
<evidence type="ECO:0000256" key="1">
    <source>
        <dbReference type="ARBA" id="ARBA00001933"/>
    </source>
</evidence>
<evidence type="ECO:0000256" key="4">
    <source>
        <dbReference type="ARBA" id="ARBA00022898"/>
    </source>
</evidence>
<reference evidence="11 12" key="1">
    <citation type="submission" date="2015-06" db="EMBL/GenBank/DDBJ databases">
        <authorList>
            <person name="Wibberg Daniel"/>
        </authorList>
    </citation>
    <scope>NUCLEOTIDE SEQUENCE [LARGE SCALE GENOMIC DNA]</scope>
    <source>
        <strain evidence="11 12">T3/55T</strain>
    </source>
</reference>
<dbReference type="GO" id="GO:0019346">
    <property type="term" value="P:transsulfuration"/>
    <property type="evidence" value="ECO:0007669"/>
    <property type="project" value="InterPro"/>
</dbReference>
<dbReference type="PANTHER" id="PTHR43797:SF2">
    <property type="entry name" value="HOMOCYSTEINE_CYSTEINE SYNTHASE"/>
    <property type="match status" value="1"/>
</dbReference>
<evidence type="ECO:0000256" key="9">
    <source>
        <dbReference type="PIRSR" id="PIRSR001434-2"/>
    </source>
</evidence>
<dbReference type="GO" id="GO:0030170">
    <property type="term" value="F:pyridoxal phosphate binding"/>
    <property type="evidence" value="ECO:0007669"/>
    <property type="project" value="InterPro"/>
</dbReference>
<dbReference type="GO" id="GO:0018826">
    <property type="term" value="F:methionine gamma-lyase activity"/>
    <property type="evidence" value="ECO:0007669"/>
    <property type="project" value="UniProtKB-EC"/>
</dbReference>